<accession>A0A927MNP6</accession>
<gene>
    <name evidence="1" type="ORF">HEB94_000903</name>
</gene>
<evidence type="ECO:0000313" key="1">
    <source>
        <dbReference type="EMBL" id="MBE1604055.1"/>
    </source>
</evidence>
<protein>
    <submittedName>
        <fullName evidence="1">Uncharacterized protein</fullName>
    </submittedName>
</protein>
<dbReference type="Proteomes" id="UP000638648">
    <property type="component" value="Unassembled WGS sequence"/>
</dbReference>
<reference evidence="1" key="1">
    <citation type="submission" date="2020-10" db="EMBL/GenBank/DDBJ databases">
        <title>Sequencing the genomes of 1000 actinobacteria strains.</title>
        <authorList>
            <person name="Klenk H.-P."/>
        </authorList>
    </citation>
    <scope>NUCLEOTIDE SEQUENCE</scope>
    <source>
        <strain evidence="1">DSM 45354</strain>
    </source>
</reference>
<dbReference type="RefSeq" id="WP_192748706.1">
    <property type="nucleotide sequence ID" value="NZ_BAABJL010000135.1"/>
</dbReference>
<sequence>MRNPYFAFLNSREKKAGASAIDAHLFNYGLCRTVDGMLQPGDADGLDHMSGLFNGGDWSWPRPLPFLLVPSRGLPGRPGSV</sequence>
<dbReference type="EMBL" id="JADBEM010000001">
    <property type="protein sequence ID" value="MBE1604055.1"/>
    <property type="molecule type" value="Genomic_DNA"/>
</dbReference>
<evidence type="ECO:0000313" key="2">
    <source>
        <dbReference type="Proteomes" id="UP000638648"/>
    </source>
</evidence>
<name>A0A927MNP6_9ACTN</name>
<keyword evidence="2" id="KW-1185">Reference proteome</keyword>
<organism evidence="1 2">
    <name type="scientific">Actinopolymorpha pittospori</name>
    <dbReference type="NCBI Taxonomy" id="648752"/>
    <lineage>
        <taxon>Bacteria</taxon>
        <taxon>Bacillati</taxon>
        <taxon>Actinomycetota</taxon>
        <taxon>Actinomycetes</taxon>
        <taxon>Propionibacteriales</taxon>
        <taxon>Actinopolymorphaceae</taxon>
        <taxon>Actinopolymorpha</taxon>
    </lineage>
</organism>
<dbReference type="AlphaFoldDB" id="A0A927MNP6"/>
<proteinExistence type="predicted"/>
<comment type="caution">
    <text evidence="1">The sequence shown here is derived from an EMBL/GenBank/DDBJ whole genome shotgun (WGS) entry which is preliminary data.</text>
</comment>